<reference evidence="1" key="1">
    <citation type="submission" date="2016-10" db="EMBL/GenBank/DDBJ databases">
        <title>Sequence of Gallionella enrichment culture.</title>
        <authorList>
            <person name="Poehlein A."/>
            <person name="Muehling M."/>
            <person name="Daniel R."/>
        </authorList>
    </citation>
    <scope>NUCLEOTIDE SEQUENCE</scope>
</reference>
<gene>
    <name evidence="1" type="ORF">GALL_283550</name>
</gene>
<name>A0A1J5RJJ4_9ZZZZ</name>
<accession>A0A1J5RJJ4</accession>
<protein>
    <submittedName>
        <fullName evidence="1">Uncharacterized protein</fullName>
    </submittedName>
</protein>
<comment type="caution">
    <text evidence="1">The sequence shown here is derived from an EMBL/GenBank/DDBJ whole genome shotgun (WGS) entry which is preliminary data.</text>
</comment>
<proteinExistence type="predicted"/>
<dbReference type="AlphaFoldDB" id="A0A1J5RJJ4"/>
<organism evidence="1">
    <name type="scientific">mine drainage metagenome</name>
    <dbReference type="NCBI Taxonomy" id="410659"/>
    <lineage>
        <taxon>unclassified sequences</taxon>
        <taxon>metagenomes</taxon>
        <taxon>ecological metagenomes</taxon>
    </lineage>
</organism>
<sequence length="149" mass="16968">MQFVVRYWSPLLPLEHREVDGTPRLVDYSTHPPSKMGLHNALLSQHDRIEILRSHGGSYQCEVFVVEGSSARALTREAAMALFRSLPHGEVRWTDIGEFLLPERRLMPHPVAIPVAMEDTAAGRQFQLFEYSREAYAEIMAPHELDTDA</sequence>
<dbReference type="EMBL" id="MLJW01000317">
    <property type="protein sequence ID" value="OIQ89739.1"/>
    <property type="molecule type" value="Genomic_DNA"/>
</dbReference>
<evidence type="ECO:0000313" key="1">
    <source>
        <dbReference type="EMBL" id="OIQ89739.1"/>
    </source>
</evidence>